<feature type="signal peptide" evidence="3">
    <location>
        <begin position="1"/>
        <end position="24"/>
    </location>
</feature>
<dbReference type="InterPro" id="IPR036378">
    <property type="entry name" value="FAS1_dom_sf"/>
</dbReference>
<keyword evidence="2" id="KW-0812">Transmembrane</keyword>
<keyword evidence="2" id="KW-0472">Membrane</keyword>
<evidence type="ECO:0000256" key="1">
    <source>
        <dbReference type="SAM" id="MobiDB-lite"/>
    </source>
</evidence>
<dbReference type="PROSITE" id="PS50213">
    <property type="entry name" value="FAS1"/>
    <property type="match status" value="2"/>
</dbReference>
<evidence type="ECO:0000256" key="2">
    <source>
        <dbReference type="SAM" id="Phobius"/>
    </source>
</evidence>
<dbReference type="Pfam" id="PF02469">
    <property type="entry name" value="Fasciclin"/>
    <property type="match status" value="2"/>
</dbReference>
<accession>A0ABR3VF64</accession>
<evidence type="ECO:0000256" key="3">
    <source>
        <dbReference type="SAM" id="SignalP"/>
    </source>
</evidence>
<organism evidence="5 6">
    <name type="scientific">Humicola insolens</name>
    <name type="common">Soft-rot fungus</name>
    <dbReference type="NCBI Taxonomy" id="85995"/>
    <lineage>
        <taxon>Eukaryota</taxon>
        <taxon>Fungi</taxon>
        <taxon>Dikarya</taxon>
        <taxon>Ascomycota</taxon>
        <taxon>Pezizomycotina</taxon>
        <taxon>Sordariomycetes</taxon>
        <taxon>Sordariomycetidae</taxon>
        <taxon>Sordariales</taxon>
        <taxon>Chaetomiaceae</taxon>
        <taxon>Mycothermus</taxon>
    </lineage>
</organism>
<dbReference type="InterPro" id="IPR050904">
    <property type="entry name" value="Adhesion/Biosynth-related"/>
</dbReference>
<comment type="caution">
    <text evidence="5">The sequence shown here is derived from an EMBL/GenBank/DDBJ whole genome shotgun (WGS) entry which is preliminary data.</text>
</comment>
<evidence type="ECO:0000259" key="4">
    <source>
        <dbReference type="PROSITE" id="PS50213"/>
    </source>
</evidence>
<reference evidence="5 6" key="1">
    <citation type="journal article" date="2024" name="Commun. Biol.">
        <title>Comparative genomic analysis of thermophilic fungi reveals convergent evolutionary adaptations and gene losses.</title>
        <authorList>
            <person name="Steindorff A.S."/>
            <person name="Aguilar-Pontes M.V."/>
            <person name="Robinson A.J."/>
            <person name="Andreopoulos B."/>
            <person name="LaButti K."/>
            <person name="Kuo A."/>
            <person name="Mondo S."/>
            <person name="Riley R."/>
            <person name="Otillar R."/>
            <person name="Haridas S."/>
            <person name="Lipzen A."/>
            <person name="Grimwood J."/>
            <person name="Schmutz J."/>
            <person name="Clum A."/>
            <person name="Reid I.D."/>
            <person name="Moisan M.C."/>
            <person name="Butler G."/>
            <person name="Nguyen T.T.M."/>
            <person name="Dewar K."/>
            <person name="Conant G."/>
            <person name="Drula E."/>
            <person name="Henrissat B."/>
            <person name="Hansel C."/>
            <person name="Singer S."/>
            <person name="Hutchinson M.I."/>
            <person name="de Vries R.P."/>
            <person name="Natvig D.O."/>
            <person name="Powell A.J."/>
            <person name="Tsang A."/>
            <person name="Grigoriev I.V."/>
        </authorList>
    </citation>
    <scope>NUCLEOTIDE SEQUENCE [LARGE SCALE GENOMIC DNA]</scope>
    <source>
        <strain evidence="5 6">CBS 620.91</strain>
    </source>
</reference>
<protein>
    <recommendedName>
        <fullName evidence="4">FAS1 domain-containing protein</fullName>
    </recommendedName>
</protein>
<dbReference type="SUPFAM" id="SSF82153">
    <property type="entry name" value="FAS1 domain"/>
    <property type="match status" value="2"/>
</dbReference>
<keyword evidence="2" id="KW-1133">Transmembrane helix</keyword>
<dbReference type="Gene3D" id="2.30.180.10">
    <property type="entry name" value="FAS1 domain"/>
    <property type="match status" value="2"/>
</dbReference>
<feature type="domain" description="FAS1" evidence="4">
    <location>
        <begin position="24"/>
        <end position="167"/>
    </location>
</feature>
<evidence type="ECO:0000313" key="5">
    <source>
        <dbReference type="EMBL" id="KAL1840447.1"/>
    </source>
</evidence>
<proteinExistence type="predicted"/>
<dbReference type="SMART" id="SM00554">
    <property type="entry name" value="FAS1"/>
    <property type="match status" value="2"/>
</dbReference>
<gene>
    <name evidence="5" type="ORF">VTJ49DRAFT_444</name>
</gene>
<dbReference type="InterPro" id="IPR000782">
    <property type="entry name" value="FAS1_domain"/>
</dbReference>
<feature type="chain" id="PRO_5045087920" description="FAS1 domain-containing protein" evidence="3">
    <location>
        <begin position="25"/>
        <end position="528"/>
    </location>
</feature>
<feature type="domain" description="FAS1" evidence="4">
    <location>
        <begin position="171"/>
        <end position="300"/>
    </location>
</feature>
<dbReference type="PANTHER" id="PTHR10900">
    <property type="entry name" value="PERIOSTIN-RELATED"/>
    <property type="match status" value="1"/>
</dbReference>
<sequence length="528" mass="55831">MVHKLHAALAVLSAVAVSPAAVSAASLDSVLAGQANVTTFREILKKHSDIYGSLPKGVTVVAPNDNAFLKLGDWDKWEEDRLKATLNYHILKNQVKMSPLDKGDSTWESTLLTDEKFTTVTDGQRLILTKQPGGEVVFTSGFANRGTIVAEDLSFDNGLVQIIDSAMRMPEDIESTARNAYTDLTSFVGALYATGLMSELAKLKDVTIFAPRNAAFQQLAGTLEGMDRELLKRVLRYHIVPGQVSHAWELKSGSELPSADNGNKVTITRHTNFIFANSAEIIQSDILISNGVVHLIDNVLNPDKAGARPNTSAMTTAQPPVFTVTGASATGNTVPTPFATDLPCTEACPQTTAGSNSQAASGAGGNDNAGVAGARPELAGMVVALGMAFGAMHIHHHHDNLATSQKISSLKPRGDNMAPLNLFRRVRLARRDHRRQPAARQDAELFKLFSRVMTALAVYLFFFVVAGGLGRATAAPTPTSIPGPVAVPLAVPVAAPVAFLAGGPVVVPVAVPVAVPVVVPAVAPAPDW</sequence>
<feature type="transmembrane region" description="Helical" evidence="2">
    <location>
        <begin position="448"/>
        <end position="469"/>
    </location>
</feature>
<feature type="region of interest" description="Disordered" evidence="1">
    <location>
        <begin position="349"/>
        <end position="368"/>
    </location>
</feature>
<feature type="transmembrane region" description="Helical" evidence="2">
    <location>
        <begin position="505"/>
        <end position="523"/>
    </location>
</feature>
<evidence type="ECO:0000313" key="6">
    <source>
        <dbReference type="Proteomes" id="UP001583172"/>
    </source>
</evidence>
<dbReference type="PANTHER" id="PTHR10900:SF77">
    <property type="entry name" value="FI19380P1"/>
    <property type="match status" value="1"/>
</dbReference>
<dbReference type="EMBL" id="JAZGSY010000112">
    <property type="protein sequence ID" value="KAL1840447.1"/>
    <property type="molecule type" value="Genomic_DNA"/>
</dbReference>
<name>A0ABR3VF64_HUMIN</name>
<keyword evidence="6" id="KW-1185">Reference proteome</keyword>
<keyword evidence="3" id="KW-0732">Signal</keyword>
<dbReference type="Proteomes" id="UP001583172">
    <property type="component" value="Unassembled WGS sequence"/>
</dbReference>